<dbReference type="Proteomes" id="UP000265703">
    <property type="component" value="Unassembled WGS sequence"/>
</dbReference>
<gene>
    <name evidence="1" type="ORF">C1645_837990</name>
</gene>
<reference evidence="1 2" key="1">
    <citation type="submission" date="2018-06" db="EMBL/GenBank/DDBJ databases">
        <title>Comparative genomics reveals the genomic features of Rhizophagus irregularis, R. cerebriforme, R. diaphanum and Gigaspora rosea, and their symbiotic lifestyle signature.</title>
        <authorList>
            <person name="Morin E."/>
            <person name="San Clemente H."/>
            <person name="Chen E.C.H."/>
            <person name="De La Providencia I."/>
            <person name="Hainaut M."/>
            <person name="Kuo A."/>
            <person name="Kohler A."/>
            <person name="Murat C."/>
            <person name="Tang N."/>
            <person name="Roy S."/>
            <person name="Loubradou J."/>
            <person name="Henrissat B."/>
            <person name="Grigoriev I.V."/>
            <person name="Corradi N."/>
            <person name="Roux C."/>
            <person name="Martin F.M."/>
        </authorList>
    </citation>
    <scope>NUCLEOTIDE SEQUENCE [LARGE SCALE GENOMIC DNA]</scope>
    <source>
        <strain evidence="1 2">DAOM 227022</strain>
    </source>
</reference>
<organism evidence="1 2">
    <name type="scientific">Glomus cerebriforme</name>
    <dbReference type="NCBI Taxonomy" id="658196"/>
    <lineage>
        <taxon>Eukaryota</taxon>
        <taxon>Fungi</taxon>
        <taxon>Fungi incertae sedis</taxon>
        <taxon>Mucoromycota</taxon>
        <taxon>Glomeromycotina</taxon>
        <taxon>Glomeromycetes</taxon>
        <taxon>Glomerales</taxon>
        <taxon>Glomeraceae</taxon>
        <taxon>Glomus</taxon>
    </lineage>
</organism>
<dbReference type="EMBL" id="QKYT01000889">
    <property type="protein sequence ID" value="RIA80832.1"/>
    <property type="molecule type" value="Genomic_DNA"/>
</dbReference>
<protein>
    <submittedName>
        <fullName evidence="1">Uncharacterized protein</fullName>
    </submittedName>
</protein>
<evidence type="ECO:0000313" key="2">
    <source>
        <dbReference type="Proteomes" id="UP000265703"/>
    </source>
</evidence>
<sequence>MNGTYMQIGRKKMPSKKYYIYSEKEKIYAIQEIKDSIIALECPFETASFSKISEFSLSEEIIEEIVITKEKKDKCYKPKKDQTIYSFKMAEDIIDSTNKNIKKVFQNGVKPEDKQEAYIIGFKLTLDRLARELEFMQKNIMIANSSILPGMFNYPELSEYLKPKALHIAQALDRIYWQPTKQNAARYKACKGKLMNIPCIKIMQSITIYKASTYRKLETVIQNRLGVPFNKIPLKFCIIQAGSGIEKEMDGYDIFDKIFTSTEEPKAEHFHITIYPQSE</sequence>
<comment type="caution">
    <text evidence="1">The sequence shown here is derived from an EMBL/GenBank/DDBJ whole genome shotgun (WGS) entry which is preliminary data.</text>
</comment>
<keyword evidence="2" id="KW-1185">Reference proteome</keyword>
<dbReference type="AlphaFoldDB" id="A0A397S5R0"/>
<evidence type="ECO:0000313" key="1">
    <source>
        <dbReference type="EMBL" id="RIA80832.1"/>
    </source>
</evidence>
<accession>A0A397S5R0</accession>
<dbReference type="OrthoDB" id="2360449at2759"/>
<name>A0A397S5R0_9GLOM</name>
<proteinExistence type="predicted"/>